<evidence type="ECO:0000256" key="1">
    <source>
        <dbReference type="SAM" id="Coils"/>
    </source>
</evidence>
<evidence type="ECO:0000313" key="3">
    <source>
        <dbReference type="EMBL" id="TWB96068.1"/>
    </source>
</evidence>
<dbReference type="Proteomes" id="UP000321304">
    <property type="component" value="Unassembled WGS sequence"/>
</dbReference>
<evidence type="ECO:0000256" key="2">
    <source>
        <dbReference type="SAM" id="MobiDB-lite"/>
    </source>
</evidence>
<keyword evidence="4" id="KW-1185">Reference proteome</keyword>
<feature type="compositionally biased region" description="Basic and acidic residues" evidence="2">
    <location>
        <begin position="536"/>
        <end position="547"/>
    </location>
</feature>
<organism evidence="3 4">
    <name type="scientific">Bradyrhizobium macuxiense</name>
    <dbReference type="NCBI Taxonomy" id="1755647"/>
    <lineage>
        <taxon>Bacteria</taxon>
        <taxon>Pseudomonadati</taxon>
        <taxon>Pseudomonadota</taxon>
        <taxon>Alphaproteobacteria</taxon>
        <taxon>Hyphomicrobiales</taxon>
        <taxon>Nitrobacteraceae</taxon>
        <taxon>Bradyrhizobium</taxon>
    </lineage>
</organism>
<gene>
    <name evidence="3" type="ORF">FBZ93_108108</name>
</gene>
<feature type="coiled-coil region" evidence="1">
    <location>
        <begin position="168"/>
        <end position="223"/>
    </location>
</feature>
<dbReference type="OrthoDB" id="7066962at2"/>
<keyword evidence="1" id="KW-0175">Coiled coil</keyword>
<proteinExistence type="predicted"/>
<reference evidence="3 4" key="1">
    <citation type="submission" date="2019-06" db="EMBL/GenBank/DDBJ databases">
        <title>Genomic Encyclopedia of Type Strains, Phase IV (KMG-V): Genome sequencing to study the core and pangenomes of soil and plant-associated prokaryotes.</title>
        <authorList>
            <person name="Whitman W."/>
        </authorList>
    </citation>
    <scope>NUCLEOTIDE SEQUENCE [LARGE SCALE GENOMIC DNA]</scope>
    <source>
        <strain evidence="3 4">BR 10355</strain>
    </source>
</reference>
<name>A0A560LKP8_9BRAD</name>
<protein>
    <submittedName>
        <fullName evidence="3">Uncharacterized protein</fullName>
    </submittedName>
</protein>
<sequence length="547" mass="59949">MSTSASPKLAESTAVNEAIKARMAPKQATQAAPVDITANPVAKIVFNPEVTPEERSRQIGALLSPDLAEECKASVKQLEAYKEYLAQQRTLMQRKLIELSSTSVFAKMKQTFADMNKGVLDFREMIRPLVDNLDALYTLRTAGDNVVLDTFAEIEEDRKREADWDRRTSEVESQARQATSDKEMLERDIAKLKTQTGLFGGIKKSAQAEIAAKELLIAKLIEALKTYRDKAQAIITEKAEHDAKQGKFKAEKEQVRKMLDISGPEHVKRVEGIIKAALDYIDKSQVTVSELRDELGGIEGQADKLVKINSQMITVVAILDKGIDLASAANKEKVQALSTAREGEDTLARLERERKKNDFERHVTALLDSGRGTKKTVADLEKDAVDANTFHDALGKQNVNLRELSSDGIASVATSLNTTIQALNNSALNEASESVRDSMRAMNAVTDDVANKEVIRQALQVDEASKRIMEKVESMSNIAESLQAANKLREDGLSNIQSRLGELSDVTATVRARLQESIGMDAKEPGASAAAAAPKPVDDKEITFGQI</sequence>
<comment type="caution">
    <text evidence="3">The sequence shown here is derived from an EMBL/GenBank/DDBJ whole genome shotgun (WGS) entry which is preliminary data.</text>
</comment>
<feature type="region of interest" description="Disordered" evidence="2">
    <location>
        <begin position="520"/>
        <end position="547"/>
    </location>
</feature>
<dbReference type="EMBL" id="VITY01000008">
    <property type="protein sequence ID" value="TWB96068.1"/>
    <property type="molecule type" value="Genomic_DNA"/>
</dbReference>
<accession>A0A560LKP8</accession>
<evidence type="ECO:0000313" key="4">
    <source>
        <dbReference type="Proteomes" id="UP000321304"/>
    </source>
</evidence>
<feature type="compositionally biased region" description="Low complexity" evidence="2">
    <location>
        <begin position="525"/>
        <end position="535"/>
    </location>
</feature>
<dbReference type="AlphaFoldDB" id="A0A560LKP8"/>
<dbReference type="RefSeq" id="WP_146988316.1">
    <property type="nucleotide sequence ID" value="NZ_VITY01000008.1"/>
</dbReference>